<dbReference type="PANTHER" id="PTHR38113:SF2">
    <property type="entry name" value="DUF2293 DOMAIN-CONTAINING PROTEIN"/>
    <property type="match status" value="1"/>
</dbReference>
<evidence type="ECO:0000313" key="4">
    <source>
        <dbReference type="Proteomes" id="UP000006701"/>
    </source>
</evidence>
<evidence type="ECO:0000259" key="2">
    <source>
        <dbReference type="Pfam" id="PF10056"/>
    </source>
</evidence>
<dbReference type="eggNOG" id="ENOG502SQI9">
    <property type="taxonomic scope" value="Eukaryota"/>
</dbReference>
<feature type="region of interest" description="Disordered" evidence="1">
    <location>
        <begin position="1"/>
        <end position="79"/>
    </location>
</feature>
<dbReference type="EMBL" id="DS027059">
    <property type="protein sequence ID" value="EAW07171.1"/>
    <property type="molecule type" value="Genomic_DNA"/>
</dbReference>
<dbReference type="OMA" id="NCLEREP"/>
<evidence type="ECO:0000256" key="1">
    <source>
        <dbReference type="SAM" id="MobiDB-lite"/>
    </source>
</evidence>
<feature type="compositionally biased region" description="Polar residues" evidence="1">
    <location>
        <begin position="1"/>
        <end position="10"/>
    </location>
</feature>
<feature type="compositionally biased region" description="Basic residues" evidence="1">
    <location>
        <begin position="45"/>
        <end position="54"/>
    </location>
</feature>
<dbReference type="InterPro" id="IPR018744">
    <property type="entry name" value="DUF2293"/>
</dbReference>
<dbReference type="AlphaFoldDB" id="A1CNF0"/>
<keyword evidence="4" id="KW-1185">Reference proteome</keyword>
<dbReference type="KEGG" id="act:ACLA_018750"/>
<sequence length="317" mass="35717">MTTMPLTSGRKNGHKKRPRRRKTRIKAGFISPRSPQSILAEARRKTSLKARNRSRLFATDSNTSPDRSQNHRDNRQRSKYSKYVMLSPSTEPLEENCLEREPLPEGYVFVPKGDVYVTRNCRVQTKESQRLVYAVYNNAGKRTTGLRVPSDVYAAVLQSAAATADSRANAVRVRDEKDLSRARQILRSKFPLMPADSLETVVDHAFLKGSGRVGRTAMKTDEKKATLAVEAHIRHVHTPYEQLLDAGKERREAREAVWDMVQAIKTAWEGGSPHASDPLALRGRIADSDSLPSTREVRQHDGDDDIDMELEIISISD</sequence>
<dbReference type="OrthoDB" id="5381833at2759"/>
<organism evidence="3 4">
    <name type="scientific">Aspergillus clavatus (strain ATCC 1007 / CBS 513.65 / DSM 816 / NCTC 3887 / NRRL 1 / QM 1276 / 107)</name>
    <dbReference type="NCBI Taxonomy" id="344612"/>
    <lineage>
        <taxon>Eukaryota</taxon>
        <taxon>Fungi</taxon>
        <taxon>Dikarya</taxon>
        <taxon>Ascomycota</taxon>
        <taxon>Pezizomycotina</taxon>
        <taxon>Eurotiomycetes</taxon>
        <taxon>Eurotiomycetidae</taxon>
        <taxon>Eurotiales</taxon>
        <taxon>Aspergillaceae</taxon>
        <taxon>Aspergillus</taxon>
        <taxon>Aspergillus subgen. Fumigati</taxon>
    </lineage>
</organism>
<feature type="domain" description="DUF2293" evidence="2">
    <location>
        <begin position="186"/>
        <end position="269"/>
    </location>
</feature>
<proteinExistence type="predicted"/>
<gene>
    <name evidence="3" type="ORF">ACLA_018750</name>
</gene>
<dbReference type="VEuPathDB" id="FungiDB:ACLA_018750"/>
<dbReference type="Proteomes" id="UP000006701">
    <property type="component" value="Unassembled WGS sequence"/>
</dbReference>
<name>A1CNF0_ASPCL</name>
<feature type="compositionally biased region" description="Basic residues" evidence="1">
    <location>
        <begin position="11"/>
        <end position="25"/>
    </location>
</feature>
<dbReference type="PANTHER" id="PTHR38113">
    <property type="match status" value="1"/>
</dbReference>
<evidence type="ECO:0000313" key="3">
    <source>
        <dbReference type="EMBL" id="EAW07171.1"/>
    </source>
</evidence>
<dbReference type="RefSeq" id="XP_001268597.1">
    <property type="nucleotide sequence ID" value="XM_001268596.1"/>
</dbReference>
<protein>
    <recommendedName>
        <fullName evidence="2">DUF2293 domain-containing protein</fullName>
    </recommendedName>
</protein>
<dbReference type="Pfam" id="PF10056">
    <property type="entry name" value="DUF2293"/>
    <property type="match status" value="1"/>
</dbReference>
<dbReference type="HOGENOM" id="CLU_089022_0_0_1"/>
<accession>A1CNF0</accession>
<reference evidence="3 4" key="1">
    <citation type="journal article" date="2008" name="PLoS Genet.">
        <title>Genomic islands in the pathogenic filamentous fungus Aspergillus fumigatus.</title>
        <authorList>
            <person name="Fedorova N.D."/>
            <person name="Khaldi N."/>
            <person name="Joardar V.S."/>
            <person name="Maiti R."/>
            <person name="Amedeo P."/>
            <person name="Anderson M.J."/>
            <person name="Crabtree J."/>
            <person name="Silva J.C."/>
            <person name="Badger J.H."/>
            <person name="Albarraq A."/>
            <person name="Angiuoli S."/>
            <person name="Bussey H."/>
            <person name="Bowyer P."/>
            <person name="Cotty P.J."/>
            <person name="Dyer P.S."/>
            <person name="Egan A."/>
            <person name="Galens K."/>
            <person name="Fraser-Liggett C.M."/>
            <person name="Haas B.J."/>
            <person name="Inman J.M."/>
            <person name="Kent R."/>
            <person name="Lemieux S."/>
            <person name="Malavazi I."/>
            <person name="Orvis J."/>
            <person name="Roemer T."/>
            <person name="Ronning C.M."/>
            <person name="Sundaram J.P."/>
            <person name="Sutton G."/>
            <person name="Turner G."/>
            <person name="Venter J.C."/>
            <person name="White O.R."/>
            <person name="Whitty B.R."/>
            <person name="Youngman P."/>
            <person name="Wolfe K.H."/>
            <person name="Goldman G.H."/>
            <person name="Wortman J.R."/>
            <person name="Jiang B."/>
            <person name="Denning D.W."/>
            <person name="Nierman W.C."/>
        </authorList>
    </citation>
    <scope>NUCLEOTIDE SEQUENCE [LARGE SCALE GENOMIC DNA]</scope>
    <source>
        <strain evidence="4">ATCC 1007 / CBS 513.65 / DSM 816 / NCTC 3887 / NRRL 1</strain>
    </source>
</reference>
<dbReference type="GeneID" id="4701333"/>